<feature type="region of interest" description="Disordered" evidence="4">
    <location>
        <begin position="656"/>
        <end position="706"/>
    </location>
</feature>
<protein>
    <recommendedName>
        <fullName evidence="7">DNA polymerase V</fullName>
    </recommendedName>
</protein>
<gene>
    <name evidence="5" type="ORF">CANVERA_P5261</name>
</gene>
<dbReference type="CDD" id="cd12153">
    <property type="entry name" value="F1-ATPase_epsilon"/>
    <property type="match status" value="1"/>
</dbReference>
<proteinExistence type="inferred from homology"/>
<comment type="subcellular location">
    <subcellularLocation>
        <location evidence="1">Nucleus</location>
    </subcellularLocation>
</comment>
<organism evidence="5 6">
    <name type="scientific">Candida verbasci</name>
    <dbReference type="NCBI Taxonomy" id="1227364"/>
    <lineage>
        <taxon>Eukaryota</taxon>
        <taxon>Fungi</taxon>
        <taxon>Dikarya</taxon>
        <taxon>Ascomycota</taxon>
        <taxon>Saccharomycotina</taxon>
        <taxon>Pichiomycetes</taxon>
        <taxon>Debaryomycetaceae</taxon>
        <taxon>Candida/Lodderomyces clade</taxon>
        <taxon>Candida</taxon>
    </lineage>
</organism>
<dbReference type="GO" id="GO:0046933">
    <property type="term" value="F:proton-transporting ATP synthase activity, rotational mechanism"/>
    <property type="evidence" value="ECO:0007669"/>
    <property type="project" value="InterPro"/>
</dbReference>
<feature type="compositionally biased region" description="Acidic residues" evidence="4">
    <location>
        <begin position="733"/>
        <end position="748"/>
    </location>
</feature>
<dbReference type="Gene3D" id="1.10.1620.20">
    <property type="entry name" value="ATP synthase, F1 complex, epsilon subunit superfamily, mitochondrial"/>
    <property type="match status" value="1"/>
</dbReference>
<evidence type="ECO:0000313" key="6">
    <source>
        <dbReference type="Proteomes" id="UP001152885"/>
    </source>
</evidence>
<dbReference type="OrthoDB" id="342531at2759"/>
<reference evidence="5" key="1">
    <citation type="submission" date="2022-12" db="EMBL/GenBank/DDBJ databases">
        <authorList>
            <person name="Brejova B."/>
        </authorList>
    </citation>
    <scope>NUCLEOTIDE SEQUENCE</scope>
</reference>
<name>A0A9W4U222_9ASCO</name>
<dbReference type="GO" id="GO:0006355">
    <property type="term" value="P:regulation of DNA-templated transcription"/>
    <property type="evidence" value="ECO:0007669"/>
    <property type="project" value="InterPro"/>
</dbReference>
<dbReference type="InterPro" id="IPR036742">
    <property type="entry name" value="ATP_synth_F1_esu_sf_mt"/>
</dbReference>
<comment type="similarity">
    <text evidence="2">Belongs to the eukaryotic ATPase epsilon family.</text>
</comment>
<dbReference type="InterPro" id="IPR007015">
    <property type="entry name" value="DNA_pol_V/MYBBP1A"/>
</dbReference>
<dbReference type="AlphaFoldDB" id="A0A9W4U222"/>
<dbReference type="PANTHER" id="PTHR13213">
    <property type="entry name" value="MYB-BINDING PROTEIN 1A FAMILY MEMBER"/>
    <property type="match status" value="1"/>
</dbReference>
<feature type="region of interest" description="Disordered" evidence="4">
    <location>
        <begin position="727"/>
        <end position="748"/>
    </location>
</feature>
<sequence>MAVSKDYYYKLGSEKPQERIEAAKNLIQNLIDESEKSEWEYALNRLLKGIITTRQSAKFGFSMCLGEIVTELLAREEITIRSYLDKLNDITQLKASLKGKEERAYLFGKLFGLQILINNGSIYKAETEEKNKFVNSLIELSIFKNWLRESSLFTLFQFIQNLDQEENKETLLKVLQSLNNHGLNLSTESCAIYLIIQPEIRSETLSKLTNAKINWKNGDPLNKNNLYLLSKVLKDIEVPQQEEESNNNKKSNWTAQLPFVWDVIISKLINTPEKSVSNGKKRVKMEQEVTIKEFFKIVVDESLFSEKSSHERKYWGFEIFQKFLKLIDNEDVKYLFTGNFLRCLINQVSQSNRLLNSIAKSTIKEIVNKCQAEPEVSSIILDCLISNCWNFDLITKTNTIDTILNIKSEYVNSYTILFISKFNSFVDSQSTINQLKSSNDNILKWYLDKIGHLVKSSKFIDNDTIESILNMLISNSFFKSKLSNNIVKLSQEKLNSILSAVVSSKNGTQSWSLYVYNKIQSYKKTKECLIEFDESITTIEQDTRKLIKGLKSSDYIFELLFSMCLIQMYMEEPDVVEIINDLRDIYENSKNTETNSVMLTEILLSFLSKKTPLFKELSNIVWEGYLCESDENGLRLNEECFKLLFDILETRENKEGQQKLFEGEDEMEIDEKGAENENEENGENEDDEEEESEEEEEESEGDELAEIDKETNLKLAKALGIPTSDSGEVKFDELDDLSSNDEYESDSMDDEQMMAMDDQLSKIFKDRQDILNNVQTGNKRKLEKLEAKDQIIYFKNRVLNLLETFVIKNPNSEFNLVMLPVLIRLMTITTDKNLGNKTHKLIKTRISKTKLEKGDEEDLFRILKALQNDYGSIKSGNNIAIQALNQSCIIISKNLLFINSENLVKIMNVYFDSMKSWILNEDSKISSSLFIDFINWINTYKQAGISLNKALAVAAQTLRNSLKAEFKAAAERRGACDAKVITYKNGEASEAKPLKAIDN</sequence>
<dbReference type="GO" id="GO:0000182">
    <property type="term" value="F:rDNA binding"/>
    <property type="evidence" value="ECO:0007669"/>
    <property type="project" value="TreeGrafter"/>
</dbReference>
<dbReference type="GO" id="GO:0005730">
    <property type="term" value="C:nucleolus"/>
    <property type="evidence" value="ECO:0007669"/>
    <property type="project" value="InterPro"/>
</dbReference>
<accession>A0A9W4U222</accession>
<dbReference type="EMBL" id="CANTUO010000007">
    <property type="protein sequence ID" value="CAI5760753.1"/>
    <property type="molecule type" value="Genomic_DNA"/>
</dbReference>
<dbReference type="Pfam" id="PF04931">
    <property type="entry name" value="DNA_pol_phi"/>
    <property type="match status" value="1"/>
</dbReference>
<evidence type="ECO:0000256" key="1">
    <source>
        <dbReference type="ARBA" id="ARBA00004123"/>
    </source>
</evidence>
<evidence type="ECO:0000313" key="5">
    <source>
        <dbReference type="EMBL" id="CAI5760753.1"/>
    </source>
</evidence>
<dbReference type="InterPro" id="IPR006721">
    <property type="entry name" value="ATP_synth_F1_esu_mt"/>
</dbReference>
<dbReference type="GO" id="GO:0005743">
    <property type="term" value="C:mitochondrial inner membrane"/>
    <property type="evidence" value="ECO:0007669"/>
    <property type="project" value="InterPro"/>
</dbReference>
<dbReference type="Pfam" id="PF04627">
    <property type="entry name" value="ATP-synt_Eps"/>
    <property type="match status" value="1"/>
</dbReference>
<dbReference type="PANTHER" id="PTHR13213:SF2">
    <property type="entry name" value="MYB-BINDING PROTEIN 1A"/>
    <property type="match status" value="1"/>
</dbReference>
<dbReference type="GO" id="GO:0045259">
    <property type="term" value="C:proton-transporting ATP synthase complex"/>
    <property type="evidence" value="ECO:0007669"/>
    <property type="project" value="InterPro"/>
</dbReference>
<dbReference type="Proteomes" id="UP001152885">
    <property type="component" value="Unassembled WGS sequence"/>
</dbReference>
<dbReference type="SUPFAM" id="SSF48690">
    <property type="entry name" value="Epsilon subunit of mitochondrial F1F0-ATP synthase"/>
    <property type="match status" value="1"/>
</dbReference>
<feature type="compositionally biased region" description="Acidic residues" evidence="4">
    <location>
        <begin position="676"/>
        <end position="705"/>
    </location>
</feature>
<evidence type="ECO:0000256" key="3">
    <source>
        <dbReference type="ARBA" id="ARBA00023242"/>
    </source>
</evidence>
<keyword evidence="6" id="KW-1185">Reference proteome</keyword>
<evidence type="ECO:0008006" key="7">
    <source>
        <dbReference type="Google" id="ProtNLM"/>
    </source>
</evidence>
<comment type="caution">
    <text evidence="5">The sequence shown here is derived from an EMBL/GenBank/DDBJ whole genome shotgun (WGS) entry which is preliminary data.</text>
</comment>
<keyword evidence="3" id="KW-0539">Nucleus</keyword>
<evidence type="ECO:0000256" key="4">
    <source>
        <dbReference type="SAM" id="MobiDB-lite"/>
    </source>
</evidence>
<evidence type="ECO:0000256" key="2">
    <source>
        <dbReference type="ARBA" id="ARBA00009502"/>
    </source>
</evidence>